<feature type="region of interest" description="Disordered" evidence="1">
    <location>
        <begin position="1"/>
        <end position="51"/>
    </location>
</feature>
<dbReference type="GeneID" id="20226600"/>
<keyword evidence="3" id="KW-1185">Reference proteome</keyword>
<dbReference type="InParanoid" id="F0YNF9"/>
<accession>F0YNF9</accession>
<dbReference type="KEGG" id="aaf:AURANDRAFT_68088"/>
<evidence type="ECO:0000313" key="3">
    <source>
        <dbReference type="Proteomes" id="UP000002729"/>
    </source>
</evidence>
<dbReference type="EMBL" id="GL833175">
    <property type="protein sequence ID" value="EGB03352.1"/>
    <property type="molecule type" value="Genomic_DNA"/>
</dbReference>
<dbReference type="RefSeq" id="XP_009041963.1">
    <property type="nucleotide sequence ID" value="XM_009043715.1"/>
</dbReference>
<name>F0YNF9_AURAN</name>
<dbReference type="AlphaFoldDB" id="F0YNF9"/>
<dbReference type="Proteomes" id="UP000002729">
    <property type="component" value="Unassembled WGS sequence"/>
</dbReference>
<feature type="compositionally biased region" description="Acidic residues" evidence="1">
    <location>
        <begin position="1"/>
        <end position="11"/>
    </location>
</feature>
<gene>
    <name evidence="2" type="ORF">AURANDRAFT_68088</name>
</gene>
<evidence type="ECO:0000256" key="1">
    <source>
        <dbReference type="SAM" id="MobiDB-lite"/>
    </source>
</evidence>
<proteinExistence type="predicted"/>
<reference evidence="2 3" key="1">
    <citation type="journal article" date="2011" name="Proc. Natl. Acad. Sci. U.S.A.">
        <title>Niche of harmful alga Aureococcus anophagefferens revealed through ecogenomics.</title>
        <authorList>
            <person name="Gobler C.J."/>
            <person name="Berry D.L."/>
            <person name="Dyhrman S.T."/>
            <person name="Wilhelm S.W."/>
            <person name="Salamov A."/>
            <person name="Lobanov A.V."/>
            <person name="Zhang Y."/>
            <person name="Collier J.L."/>
            <person name="Wurch L.L."/>
            <person name="Kustka A.B."/>
            <person name="Dill B.D."/>
            <person name="Shah M."/>
            <person name="VerBerkmoes N.C."/>
            <person name="Kuo A."/>
            <person name="Terry A."/>
            <person name="Pangilinan J."/>
            <person name="Lindquist E.A."/>
            <person name="Lucas S."/>
            <person name="Paulsen I.T."/>
            <person name="Hattenrath-Lehmann T.K."/>
            <person name="Talmage S.C."/>
            <person name="Walker E.A."/>
            <person name="Koch F."/>
            <person name="Burson A.M."/>
            <person name="Marcoval M.A."/>
            <person name="Tang Y.Z."/>
            <person name="Lecleir G.R."/>
            <person name="Coyne K.J."/>
            <person name="Berg G.M."/>
            <person name="Bertrand E.M."/>
            <person name="Saito M.A."/>
            <person name="Gladyshev V.N."/>
            <person name="Grigoriev I.V."/>
        </authorList>
    </citation>
    <scope>NUCLEOTIDE SEQUENCE [LARGE SCALE GENOMIC DNA]</scope>
    <source>
        <strain evidence="3">CCMP 1984</strain>
    </source>
</reference>
<dbReference type="Gene3D" id="3.30.890.10">
    <property type="entry name" value="Methyl-cpg-binding Protein 2, Chain A"/>
    <property type="match status" value="1"/>
</dbReference>
<evidence type="ECO:0000313" key="2">
    <source>
        <dbReference type="EMBL" id="EGB03352.1"/>
    </source>
</evidence>
<sequence>MGGSDDSDDDVPVSRLRGQRGDPPHSAAYRDSRKRTSEASDPSRAEKQPAVGYTAAKAGAELVAAELKRAQQLRDGAPASRQCADYVLERIRAVPEHAWSRAAAGRYDAPGSFHAAFVVHLGAKRCLEALEIALGTASDALAAATGAGEARDDAARRRACAAALRGEAPDDGGGLARLRDRLQRLAAGAAAIPKKEAGGLWALLRDAEAEAAGRRPAARASKKLAVRARLSGAVVAGGDLVAVVQDVRGAFKALPPRGAAAARAPAPPPAGSAEKRPPKVARLRKDATEDERIAAMLAALADYVASFSATIEVRKEGSTAGTSDIYYYDGGGRRFRSRAEAALEITTNAAVAQFLRRCLAWHRPALLDADRYPADGGALGAGAAPAAPAPAPGGAAADDDAWDFDAEPRGRVVVEALGALAGARAAAGAAERFAEARSLHADDAPRPAAPPRGRWAACASAVAARLAAHDDAARAAGGPGDGGAPDAAAARDRAVGDVYHGLAEPLAWADGDAVDPLAAATDKLRCGGAYGCLAAAERAALLGALARGAARAAAGELRG</sequence>
<feature type="region of interest" description="Disordered" evidence="1">
    <location>
        <begin position="257"/>
        <end position="279"/>
    </location>
</feature>
<protein>
    <submittedName>
        <fullName evidence="2">Uncharacterized protein</fullName>
    </submittedName>
</protein>
<organism evidence="3">
    <name type="scientific">Aureococcus anophagefferens</name>
    <name type="common">Harmful bloom alga</name>
    <dbReference type="NCBI Taxonomy" id="44056"/>
    <lineage>
        <taxon>Eukaryota</taxon>
        <taxon>Sar</taxon>
        <taxon>Stramenopiles</taxon>
        <taxon>Ochrophyta</taxon>
        <taxon>Pelagophyceae</taxon>
        <taxon>Pelagomonadales</taxon>
        <taxon>Pelagomonadaceae</taxon>
        <taxon>Aureococcus</taxon>
    </lineage>
</organism>
<feature type="compositionally biased region" description="Basic and acidic residues" evidence="1">
    <location>
        <begin position="19"/>
        <end position="47"/>
    </location>
</feature>